<dbReference type="Gramene" id="mRNA:HanXRQr2_Chr01g0002261">
    <property type="protein sequence ID" value="mRNA:HanXRQr2_Chr01g0002261"/>
    <property type="gene ID" value="HanXRQr2_Chr01g0002261"/>
</dbReference>
<dbReference type="EMBL" id="CM007890">
    <property type="protein sequence ID" value="OTG35996.1"/>
    <property type="molecule type" value="Genomic_DNA"/>
</dbReference>
<gene>
    <name evidence="2" type="ORF">HannXRQ_Chr01g0002761</name>
    <name evidence="1" type="ORF">HanXRQr2_Chr01g0002261</name>
</gene>
<reference evidence="1" key="3">
    <citation type="submission" date="2020-06" db="EMBL/GenBank/DDBJ databases">
        <title>Helianthus annuus Genome sequencing and assembly Release 2.</title>
        <authorList>
            <person name="Gouzy J."/>
            <person name="Langlade N."/>
            <person name="Munos S."/>
        </authorList>
    </citation>
    <scope>NUCLEOTIDE SEQUENCE</scope>
    <source>
        <tissue evidence="1">Leaves</tissue>
    </source>
</reference>
<reference evidence="2" key="2">
    <citation type="submission" date="2017-02" db="EMBL/GenBank/DDBJ databases">
        <title>Sunflower complete genome.</title>
        <authorList>
            <person name="Langlade N."/>
            <person name="Munos S."/>
        </authorList>
    </citation>
    <scope>NUCLEOTIDE SEQUENCE [LARGE SCALE GENOMIC DNA]</scope>
    <source>
        <tissue evidence="2">Leaves</tissue>
    </source>
</reference>
<sequence length="121" mass="13183">MNKNHKYAGGLNLLQPLPIHLPNISSLWPLLTAKLCGGRNVSKKTLPFSPWPASQQQPQCQVGSGLRAVLLRKLSSKRESTGTDYGRFLAISAQTPIEPIKKRGCSTTLSLILEAMGAEFI</sequence>
<name>A0A251VLQ5_HELAN</name>
<evidence type="ECO:0000313" key="3">
    <source>
        <dbReference type="Proteomes" id="UP000215914"/>
    </source>
</evidence>
<evidence type="ECO:0000313" key="1">
    <source>
        <dbReference type="EMBL" id="KAF5820437.1"/>
    </source>
</evidence>
<protein>
    <submittedName>
        <fullName evidence="2">Uncharacterized protein</fullName>
    </submittedName>
</protein>
<proteinExistence type="predicted"/>
<evidence type="ECO:0000313" key="2">
    <source>
        <dbReference type="EMBL" id="OTG35996.1"/>
    </source>
</evidence>
<reference evidence="1 3" key="1">
    <citation type="journal article" date="2017" name="Nature">
        <title>The sunflower genome provides insights into oil metabolism, flowering and Asterid evolution.</title>
        <authorList>
            <person name="Badouin H."/>
            <person name="Gouzy J."/>
            <person name="Grassa C.J."/>
            <person name="Murat F."/>
            <person name="Staton S.E."/>
            <person name="Cottret L."/>
            <person name="Lelandais-Briere C."/>
            <person name="Owens G.L."/>
            <person name="Carrere S."/>
            <person name="Mayjonade B."/>
            <person name="Legrand L."/>
            <person name="Gill N."/>
            <person name="Kane N.C."/>
            <person name="Bowers J.E."/>
            <person name="Hubner S."/>
            <person name="Bellec A."/>
            <person name="Berard A."/>
            <person name="Berges H."/>
            <person name="Blanchet N."/>
            <person name="Boniface M.C."/>
            <person name="Brunel D."/>
            <person name="Catrice O."/>
            <person name="Chaidir N."/>
            <person name="Claudel C."/>
            <person name="Donnadieu C."/>
            <person name="Faraut T."/>
            <person name="Fievet G."/>
            <person name="Helmstetter N."/>
            <person name="King M."/>
            <person name="Knapp S.J."/>
            <person name="Lai Z."/>
            <person name="Le Paslier M.C."/>
            <person name="Lippi Y."/>
            <person name="Lorenzon L."/>
            <person name="Mandel J.R."/>
            <person name="Marage G."/>
            <person name="Marchand G."/>
            <person name="Marquand E."/>
            <person name="Bret-Mestries E."/>
            <person name="Morien E."/>
            <person name="Nambeesan S."/>
            <person name="Nguyen T."/>
            <person name="Pegot-Espagnet P."/>
            <person name="Pouilly N."/>
            <person name="Raftis F."/>
            <person name="Sallet E."/>
            <person name="Schiex T."/>
            <person name="Thomas J."/>
            <person name="Vandecasteele C."/>
            <person name="Vares D."/>
            <person name="Vear F."/>
            <person name="Vautrin S."/>
            <person name="Crespi M."/>
            <person name="Mangin B."/>
            <person name="Burke J.M."/>
            <person name="Salse J."/>
            <person name="Munos S."/>
            <person name="Vincourt P."/>
            <person name="Rieseberg L.H."/>
            <person name="Langlade N.B."/>
        </authorList>
    </citation>
    <scope>NUCLEOTIDE SEQUENCE [LARGE SCALE GENOMIC DNA]</scope>
    <source>
        <strain evidence="3">cv. SF193</strain>
        <tissue evidence="1">Leaves</tissue>
    </source>
</reference>
<keyword evidence="3" id="KW-1185">Reference proteome</keyword>
<dbReference type="Proteomes" id="UP000215914">
    <property type="component" value="Chromosome 1"/>
</dbReference>
<accession>A0A251VLQ5</accession>
<dbReference type="AlphaFoldDB" id="A0A251VLQ5"/>
<dbReference type="EMBL" id="MNCJ02000316">
    <property type="protein sequence ID" value="KAF5820437.1"/>
    <property type="molecule type" value="Genomic_DNA"/>
</dbReference>
<dbReference type="InParanoid" id="A0A251VLQ5"/>
<organism evidence="2 3">
    <name type="scientific">Helianthus annuus</name>
    <name type="common">Common sunflower</name>
    <dbReference type="NCBI Taxonomy" id="4232"/>
    <lineage>
        <taxon>Eukaryota</taxon>
        <taxon>Viridiplantae</taxon>
        <taxon>Streptophyta</taxon>
        <taxon>Embryophyta</taxon>
        <taxon>Tracheophyta</taxon>
        <taxon>Spermatophyta</taxon>
        <taxon>Magnoliopsida</taxon>
        <taxon>eudicotyledons</taxon>
        <taxon>Gunneridae</taxon>
        <taxon>Pentapetalae</taxon>
        <taxon>asterids</taxon>
        <taxon>campanulids</taxon>
        <taxon>Asterales</taxon>
        <taxon>Asteraceae</taxon>
        <taxon>Asteroideae</taxon>
        <taxon>Heliantheae alliance</taxon>
        <taxon>Heliantheae</taxon>
        <taxon>Helianthus</taxon>
    </lineage>
</organism>